<dbReference type="GO" id="GO:0016747">
    <property type="term" value="F:acyltransferase activity, transferring groups other than amino-acyl groups"/>
    <property type="evidence" value="ECO:0007669"/>
    <property type="project" value="InterPro"/>
</dbReference>
<dbReference type="Gene3D" id="3.30.70.580">
    <property type="entry name" value="Pseudouridine synthase I, catalytic domain, N-terminal subdomain"/>
    <property type="match status" value="1"/>
</dbReference>
<keyword evidence="3 4" id="KW-0413">Isomerase</keyword>
<dbReference type="SUPFAM" id="SSF55120">
    <property type="entry name" value="Pseudouridine synthase"/>
    <property type="match status" value="1"/>
</dbReference>
<accession>A0A9D1GKY6</accession>
<dbReference type="InterPro" id="IPR020097">
    <property type="entry name" value="PsdUridine_synth_TruA_a/b_dom"/>
</dbReference>
<feature type="binding site" evidence="4">
    <location>
        <position position="110"/>
    </location>
    <ligand>
        <name>substrate</name>
    </ligand>
</feature>
<dbReference type="CDD" id="cd02570">
    <property type="entry name" value="PseudoU_synth_EcTruA"/>
    <property type="match status" value="1"/>
</dbReference>
<dbReference type="PANTHER" id="PTHR11142:SF0">
    <property type="entry name" value="TRNA PSEUDOURIDINE SYNTHASE-LIKE 1"/>
    <property type="match status" value="1"/>
</dbReference>
<evidence type="ECO:0000313" key="7">
    <source>
        <dbReference type="EMBL" id="HIT42855.1"/>
    </source>
</evidence>
<comment type="similarity">
    <text evidence="1 4">Belongs to the tRNA pseudouridine synthase TruA family.</text>
</comment>
<dbReference type="InterPro" id="IPR020095">
    <property type="entry name" value="PsdUridine_synth_TruA_C"/>
</dbReference>
<dbReference type="InterPro" id="IPR020094">
    <property type="entry name" value="TruA/RsuA/RluB/E/F_N"/>
</dbReference>
<keyword evidence="2 4" id="KW-0819">tRNA processing</keyword>
<dbReference type="PROSITE" id="PS51186">
    <property type="entry name" value="GNAT"/>
    <property type="match status" value="1"/>
</dbReference>
<dbReference type="Pfam" id="PF01416">
    <property type="entry name" value="PseudoU_synth_1"/>
    <property type="match status" value="2"/>
</dbReference>
<evidence type="ECO:0000256" key="3">
    <source>
        <dbReference type="ARBA" id="ARBA00023235"/>
    </source>
</evidence>
<evidence type="ECO:0000256" key="4">
    <source>
        <dbReference type="HAMAP-Rule" id="MF_00171"/>
    </source>
</evidence>
<dbReference type="InterPro" id="IPR001406">
    <property type="entry name" value="PsdUridine_synth_TruA"/>
</dbReference>
<dbReference type="InterPro" id="IPR020103">
    <property type="entry name" value="PsdUridine_synth_cat_dom_sf"/>
</dbReference>
<feature type="compositionally biased region" description="Basic and acidic residues" evidence="5">
    <location>
        <begin position="493"/>
        <end position="512"/>
    </location>
</feature>
<comment type="catalytic activity">
    <reaction evidence="4">
        <text>uridine(38/39/40) in tRNA = pseudouridine(38/39/40) in tRNA</text>
        <dbReference type="Rhea" id="RHEA:22376"/>
        <dbReference type="Rhea" id="RHEA-COMP:10085"/>
        <dbReference type="Rhea" id="RHEA-COMP:10087"/>
        <dbReference type="ChEBI" id="CHEBI:65314"/>
        <dbReference type="ChEBI" id="CHEBI:65315"/>
        <dbReference type="EC" id="5.4.99.12"/>
    </reaction>
</comment>
<feature type="domain" description="N-acetyltransferase" evidence="6">
    <location>
        <begin position="351"/>
        <end position="501"/>
    </location>
</feature>
<comment type="subunit">
    <text evidence="4">Homodimer.</text>
</comment>
<dbReference type="FunFam" id="3.30.70.580:FF:000001">
    <property type="entry name" value="tRNA pseudouridine synthase A"/>
    <property type="match status" value="1"/>
</dbReference>
<evidence type="ECO:0000313" key="8">
    <source>
        <dbReference type="Proteomes" id="UP000886860"/>
    </source>
</evidence>
<dbReference type="InterPro" id="IPR016181">
    <property type="entry name" value="Acyl_CoA_acyltransferase"/>
</dbReference>
<reference evidence="7" key="1">
    <citation type="submission" date="2020-10" db="EMBL/GenBank/DDBJ databases">
        <authorList>
            <person name="Gilroy R."/>
        </authorList>
    </citation>
    <scope>NUCLEOTIDE SEQUENCE</scope>
    <source>
        <strain evidence="7">CHK123-3438</strain>
    </source>
</reference>
<dbReference type="GO" id="GO:0003723">
    <property type="term" value="F:RNA binding"/>
    <property type="evidence" value="ECO:0007669"/>
    <property type="project" value="InterPro"/>
</dbReference>
<reference evidence="7" key="2">
    <citation type="journal article" date="2021" name="PeerJ">
        <title>Extensive microbial diversity within the chicken gut microbiome revealed by metagenomics and culture.</title>
        <authorList>
            <person name="Gilroy R."/>
            <person name="Ravi A."/>
            <person name="Getino M."/>
            <person name="Pursley I."/>
            <person name="Horton D.L."/>
            <person name="Alikhan N.F."/>
            <person name="Baker D."/>
            <person name="Gharbi K."/>
            <person name="Hall N."/>
            <person name="Watson M."/>
            <person name="Adriaenssens E.M."/>
            <person name="Foster-Nyarko E."/>
            <person name="Jarju S."/>
            <person name="Secka A."/>
            <person name="Antonio M."/>
            <person name="Oren A."/>
            <person name="Chaudhuri R.R."/>
            <person name="La Ragione R."/>
            <person name="Hildebrand F."/>
            <person name="Pallen M.J."/>
        </authorList>
    </citation>
    <scope>NUCLEOTIDE SEQUENCE</scope>
    <source>
        <strain evidence="7">CHK123-3438</strain>
    </source>
</reference>
<dbReference type="EMBL" id="DVKS01000203">
    <property type="protein sequence ID" value="HIT42855.1"/>
    <property type="molecule type" value="Genomic_DNA"/>
</dbReference>
<dbReference type="AlphaFoldDB" id="A0A9D1GKY6"/>
<evidence type="ECO:0000256" key="1">
    <source>
        <dbReference type="ARBA" id="ARBA00009375"/>
    </source>
</evidence>
<sequence length="512" mass="58453">MKRVKLVVAYDGTNYHGWQLQNNGVSIEEVLNRTLTELLGEPIAVIGASRTDSGVHAMGNVAVFDTENRMPADKICYALNQRLPEDIRIQSSCQVPDDWHPRKQNCTKTYEYRILNRKMEMPVSRLYTYFCYFPIDVEKMRQAASYLVGEHDFKSFCTVRTQVEDTVRTIYSLTVERGSDDVITIRVSGSGFLYNMVRILAGTLLRVGTGLYPPEKVEEILDARNRQAAGPTLPARGLALVSLDYEDSLRPEICGQNKYWSYHLIQKEIVPKGKAYLIIDRCQDTEFPGLVYRVMRQASRNGAEHIYLADGETGKERLQNGQKYGFYRIRRVHQFWKMEKAVEISCRIEGVRLECLGEERTEREAWCRMMNAIFYSVPNSSTYDIEIVDEEEKDGSRFFWICQGDERIGIVVLIEQEEKKCLDIDMIGICQEWRGKGLGRRALAACENLAADRGLESLSLIVADSNRAAAQLYGSYGFCKKEPGRQWFAAEAENGKEKEMDGEMSGKPEKNA</sequence>
<comment type="caution">
    <text evidence="4">Lacks conserved residue(s) required for the propagation of feature annotation.</text>
</comment>
<name>A0A9D1GKY6_9FIRM</name>
<dbReference type="Pfam" id="PF00583">
    <property type="entry name" value="Acetyltransf_1"/>
    <property type="match status" value="1"/>
</dbReference>
<dbReference type="Proteomes" id="UP000886860">
    <property type="component" value="Unassembled WGS sequence"/>
</dbReference>
<comment type="function">
    <text evidence="4">Formation of pseudouridine at positions 38, 39 and 40 in the anticodon stem and loop of transfer RNAs.</text>
</comment>
<protein>
    <recommendedName>
        <fullName evidence="4">tRNA pseudouridine synthase A</fullName>
        <ecNumber evidence="4">5.4.99.12</ecNumber>
    </recommendedName>
    <alternativeName>
        <fullName evidence="4">tRNA pseudouridine(38-40) synthase</fullName>
    </alternativeName>
    <alternativeName>
        <fullName evidence="4">tRNA pseudouridylate synthase I</fullName>
    </alternativeName>
    <alternativeName>
        <fullName evidence="4">tRNA-uridine isomerase I</fullName>
    </alternativeName>
</protein>
<dbReference type="GO" id="GO:0160147">
    <property type="term" value="F:tRNA pseudouridine(38-40) synthase activity"/>
    <property type="evidence" value="ECO:0007669"/>
    <property type="project" value="UniProtKB-EC"/>
</dbReference>
<feature type="active site" description="Nucleophile" evidence="4">
    <location>
        <position position="52"/>
    </location>
</feature>
<organism evidence="7 8">
    <name type="scientific">Candidatus Caccovicinus merdipullorum</name>
    <dbReference type="NCBI Taxonomy" id="2840724"/>
    <lineage>
        <taxon>Bacteria</taxon>
        <taxon>Bacillati</taxon>
        <taxon>Bacillota</taxon>
        <taxon>Clostridia</taxon>
        <taxon>Eubacteriales</taxon>
        <taxon>Candidatus Caccovicinus</taxon>
    </lineage>
</organism>
<dbReference type="NCBIfam" id="TIGR00071">
    <property type="entry name" value="hisT_truA"/>
    <property type="match status" value="1"/>
</dbReference>
<evidence type="ECO:0000259" key="6">
    <source>
        <dbReference type="PROSITE" id="PS51186"/>
    </source>
</evidence>
<dbReference type="InterPro" id="IPR000182">
    <property type="entry name" value="GNAT_dom"/>
</dbReference>
<feature type="region of interest" description="Disordered" evidence="5">
    <location>
        <begin position="491"/>
        <end position="512"/>
    </location>
</feature>
<dbReference type="Gene3D" id="3.40.630.30">
    <property type="match status" value="1"/>
</dbReference>
<evidence type="ECO:0000256" key="2">
    <source>
        <dbReference type="ARBA" id="ARBA00022694"/>
    </source>
</evidence>
<proteinExistence type="inferred from homology"/>
<dbReference type="Gene3D" id="3.30.70.660">
    <property type="entry name" value="Pseudouridine synthase I, catalytic domain, C-terminal subdomain"/>
    <property type="match status" value="1"/>
</dbReference>
<comment type="caution">
    <text evidence="7">The sequence shown here is derived from an EMBL/GenBank/DDBJ whole genome shotgun (WGS) entry which is preliminary data.</text>
</comment>
<dbReference type="HAMAP" id="MF_00171">
    <property type="entry name" value="TruA"/>
    <property type="match status" value="1"/>
</dbReference>
<dbReference type="PANTHER" id="PTHR11142">
    <property type="entry name" value="PSEUDOURIDYLATE SYNTHASE"/>
    <property type="match status" value="1"/>
</dbReference>
<gene>
    <name evidence="4 7" type="primary">truA</name>
    <name evidence="7" type="ORF">IAB60_12310</name>
</gene>
<dbReference type="SUPFAM" id="SSF55729">
    <property type="entry name" value="Acyl-CoA N-acyltransferases (Nat)"/>
    <property type="match status" value="1"/>
</dbReference>
<evidence type="ECO:0000256" key="5">
    <source>
        <dbReference type="SAM" id="MobiDB-lite"/>
    </source>
</evidence>
<dbReference type="GO" id="GO:0031119">
    <property type="term" value="P:tRNA pseudouridine synthesis"/>
    <property type="evidence" value="ECO:0007669"/>
    <property type="project" value="UniProtKB-UniRule"/>
</dbReference>
<dbReference type="CDD" id="cd04301">
    <property type="entry name" value="NAT_SF"/>
    <property type="match status" value="1"/>
</dbReference>
<dbReference type="EC" id="5.4.99.12" evidence="4"/>